<dbReference type="AlphaFoldDB" id="A0A1T4JK74"/>
<dbReference type="PANTHER" id="PTHR43820:SF4">
    <property type="entry name" value="HIGH-AFFINITY BRANCHED-CHAIN AMINO ACID TRANSPORT ATP-BINDING PROTEIN LIVF"/>
    <property type="match status" value="1"/>
</dbReference>
<proteinExistence type="inferred from homology"/>
<reference evidence="8" key="1">
    <citation type="submission" date="2017-02" db="EMBL/GenBank/DDBJ databases">
        <authorList>
            <person name="Varghese N."/>
            <person name="Submissions S."/>
        </authorList>
    </citation>
    <scope>NUCLEOTIDE SEQUENCE [LARGE SCALE GENOMIC DNA]</scope>
    <source>
        <strain evidence="8">ATCC 27094</strain>
    </source>
</reference>
<dbReference type="Pfam" id="PF00005">
    <property type="entry name" value="ABC_tran"/>
    <property type="match status" value="1"/>
</dbReference>
<organism evidence="7 8">
    <name type="scientific">Enhydrobacter aerosaccus</name>
    <dbReference type="NCBI Taxonomy" id="225324"/>
    <lineage>
        <taxon>Bacteria</taxon>
        <taxon>Pseudomonadati</taxon>
        <taxon>Pseudomonadota</taxon>
        <taxon>Alphaproteobacteria</taxon>
        <taxon>Hyphomicrobiales</taxon>
        <taxon>Enhydrobacter</taxon>
    </lineage>
</organism>
<dbReference type="GO" id="GO:0015807">
    <property type="term" value="P:L-amino acid transport"/>
    <property type="evidence" value="ECO:0007669"/>
    <property type="project" value="TreeGrafter"/>
</dbReference>
<dbReference type="PROSITE" id="PS00211">
    <property type="entry name" value="ABC_TRANSPORTER_1"/>
    <property type="match status" value="1"/>
</dbReference>
<dbReference type="GO" id="GO:0015658">
    <property type="term" value="F:branched-chain amino acid transmembrane transporter activity"/>
    <property type="evidence" value="ECO:0007669"/>
    <property type="project" value="TreeGrafter"/>
</dbReference>
<evidence type="ECO:0000313" key="7">
    <source>
        <dbReference type="EMBL" id="SJZ30554.1"/>
    </source>
</evidence>
<dbReference type="SMART" id="SM00382">
    <property type="entry name" value="AAA"/>
    <property type="match status" value="1"/>
</dbReference>
<dbReference type="SUPFAM" id="SSF52540">
    <property type="entry name" value="P-loop containing nucleoside triphosphate hydrolases"/>
    <property type="match status" value="1"/>
</dbReference>
<evidence type="ECO:0000256" key="4">
    <source>
        <dbReference type="ARBA" id="ARBA00022840"/>
    </source>
</evidence>
<dbReference type="RefSeq" id="WP_085931812.1">
    <property type="nucleotide sequence ID" value="NZ_FUWJ01000001.1"/>
</dbReference>
<dbReference type="STRING" id="225324.SAMN02745126_00041"/>
<keyword evidence="5" id="KW-0029">Amino-acid transport</keyword>
<keyword evidence="4 7" id="KW-0067">ATP-binding</keyword>
<keyword evidence="8" id="KW-1185">Reference proteome</keyword>
<sequence>MLAIRHLKVSYGITQVLRDVTFDVPAGKVVALLGGNGSGKTTMLNTLSGLVRPSDGSIVFEGHECAGLSPDSIVRHGIAQVPQGREVWPSMSVQDNLELGAATRRDWAGIRSDMDEIYTMFPKLAEGRRRRAGSLSGGEQQMVAIARALMARPRCLLMDEPSAGLAPSIVGDMVDVILALNKRGLTILLVEQNIGVAAAVAEQAHILQGGEITFSGPAAGLVDNPEVLRSYLGR</sequence>
<evidence type="ECO:0000256" key="2">
    <source>
        <dbReference type="ARBA" id="ARBA00022448"/>
    </source>
</evidence>
<dbReference type="PANTHER" id="PTHR43820">
    <property type="entry name" value="HIGH-AFFINITY BRANCHED-CHAIN AMINO ACID TRANSPORT ATP-BINDING PROTEIN LIVF"/>
    <property type="match status" value="1"/>
</dbReference>
<evidence type="ECO:0000256" key="1">
    <source>
        <dbReference type="ARBA" id="ARBA00005417"/>
    </source>
</evidence>
<dbReference type="EMBL" id="FUWJ01000001">
    <property type="protein sequence ID" value="SJZ30554.1"/>
    <property type="molecule type" value="Genomic_DNA"/>
</dbReference>
<dbReference type="InterPro" id="IPR052156">
    <property type="entry name" value="BCAA_Transport_ATP-bd_LivF"/>
</dbReference>
<dbReference type="InterPro" id="IPR003439">
    <property type="entry name" value="ABC_transporter-like_ATP-bd"/>
</dbReference>
<dbReference type="InterPro" id="IPR017871">
    <property type="entry name" value="ABC_transporter-like_CS"/>
</dbReference>
<dbReference type="GO" id="GO:0016887">
    <property type="term" value="F:ATP hydrolysis activity"/>
    <property type="evidence" value="ECO:0007669"/>
    <property type="project" value="InterPro"/>
</dbReference>
<evidence type="ECO:0000256" key="5">
    <source>
        <dbReference type="ARBA" id="ARBA00022970"/>
    </source>
</evidence>
<gene>
    <name evidence="7" type="ORF">SAMN02745126_00041</name>
</gene>
<dbReference type="CDD" id="cd03224">
    <property type="entry name" value="ABC_TM1139_LivF_branched"/>
    <property type="match status" value="1"/>
</dbReference>
<evidence type="ECO:0000256" key="3">
    <source>
        <dbReference type="ARBA" id="ARBA00022741"/>
    </source>
</evidence>
<dbReference type="Proteomes" id="UP000190092">
    <property type="component" value="Unassembled WGS sequence"/>
</dbReference>
<dbReference type="OrthoDB" id="9806726at2"/>
<dbReference type="Gene3D" id="3.40.50.300">
    <property type="entry name" value="P-loop containing nucleotide triphosphate hydrolases"/>
    <property type="match status" value="1"/>
</dbReference>
<keyword evidence="3" id="KW-0547">Nucleotide-binding</keyword>
<accession>A0A1T4JK74</accession>
<dbReference type="GO" id="GO:0005524">
    <property type="term" value="F:ATP binding"/>
    <property type="evidence" value="ECO:0007669"/>
    <property type="project" value="UniProtKB-KW"/>
</dbReference>
<evidence type="ECO:0000313" key="8">
    <source>
        <dbReference type="Proteomes" id="UP000190092"/>
    </source>
</evidence>
<dbReference type="InterPro" id="IPR027417">
    <property type="entry name" value="P-loop_NTPase"/>
</dbReference>
<name>A0A1T4JK74_9HYPH</name>
<keyword evidence="2" id="KW-0813">Transport</keyword>
<feature type="domain" description="ABC transporter" evidence="6">
    <location>
        <begin position="2"/>
        <end position="234"/>
    </location>
</feature>
<dbReference type="PROSITE" id="PS50893">
    <property type="entry name" value="ABC_TRANSPORTER_2"/>
    <property type="match status" value="1"/>
</dbReference>
<protein>
    <submittedName>
        <fullName evidence="7">Amino acid/amide ABC transporter ATP-binding protein 2, HAAT family (TC 3.A.1.4.-)</fullName>
    </submittedName>
</protein>
<comment type="similarity">
    <text evidence="1">Belongs to the ABC transporter superfamily.</text>
</comment>
<dbReference type="InterPro" id="IPR003593">
    <property type="entry name" value="AAA+_ATPase"/>
</dbReference>
<evidence type="ECO:0000259" key="6">
    <source>
        <dbReference type="PROSITE" id="PS50893"/>
    </source>
</evidence>